<organism evidence="8 9">
    <name type="scientific">Lentilactobacillus kosonis</name>
    <dbReference type="NCBI Taxonomy" id="2810561"/>
    <lineage>
        <taxon>Bacteria</taxon>
        <taxon>Bacillati</taxon>
        <taxon>Bacillota</taxon>
        <taxon>Bacilli</taxon>
        <taxon>Lactobacillales</taxon>
        <taxon>Lactobacillaceae</taxon>
        <taxon>Lentilactobacillus</taxon>
    </lineage>
</organism>
<dbReference type="PANTHER" id="PTHR30294:SF38">
    <property type="entry name" value="TRANSPORT PERMEASE PROTEIN"/>
    <property type="match status" value="1"/>
</dbReference>
<dbReference type="OrthoDB" id="2208410at2"/>
<evidence type="ECO:0000259" key="7">
    <source>
        <dbReference type="Pfam" id="PF12698"/>
    </source>
</evidence>
<accession>A0A401FIK3</accession>
<evidence type="ECO:0000256" key="4">
    <source>
        <dbReference type="ARBA" id="ARBA00022989"/>
    </source>
</evidence>
<evidence type="ECO:0000256" key="2">
    <source>
        <dbReference type="ARBA" id="ARBA00022475"/>
    </source>
</evidence>
<keyword evidence="2" id="KW-1003">Cell membrane</keyword>
<dbReference type="PANTHER" id="PTHR30294">
    <property type="entry name" value="MEMBRANE COMPONENT OF ABC TRANSPORTER YHHJ-RELATED"/>
    <property type="match status" value="1"/>
</dbReference>
<proteinExistence type="predicted"/>
<comment type="caution">
    <text evidence="8">The sequence shown here is derived from an EMBL/GenBank/DDBJ whole genome shotgun (WGS) entry which is preliminary data.</text>
</comment>
<evidence type="ECO:0000256" key="1">
    <source>
        <dbReference type="ARBA" id="ARBA00004651"/>
    </source>
</evidence>
<keyword evidence="4 6" id="KW-1133">Transmembrane helix</keyword>
<name>A0A401FIK3_9LACO</name>
<keyword evidence="9" id="KW-1185">Reference proteome</keyword>
<feature type="transmembrane region" description="Helical" evidence="6">
    <location>
        <begin position="12"/>
        <end position="32"/>
    </location>
</feature>
<keyword evidence="3 6" id="KW-0812">Transmembrane</keyword>
<feature type="domain" description="ABC-2 type transporter transmembrane" evidence="7">
    <location>
        <begin position="14"/>
        <end position="181"/>
    </location>
</feature>
<dbReference type="Proteomes" id="UP000286974">
    <property type="component" value="Unassembled WGS sequence"/>
</dbReference>
<dbReference type="InterPro" id="IPR013525">
    <property type="entry name" value="ABC2_TM"/>
</dbReference>
<dbReference type="Pfam" id="PF12698">
    <property type="entry name" value="ABC2_membrane_3"/>
    <property type="match status" value="1"/>
</dbReference>
<evidence type="ECO:0000256" key="3">
    <source>
        <dbReference type="ARBA" id="ARBA00022692"/>
    </source>
</evidence>
<gene>
    <name evidence="8" type="ORF">NBRC111893_338</name>
</gene>
<protein>
    <submittedName>
        <fullName evidence="8">Conserved domain protein</fullName>
    </submittedName>
</protein>
<evidence type="ECO:0000256" key="5">
    <source>
        <dbReference type="ARBA" id="ARBA00023136"/>
    </source>
</evidence>
<dbReference type="AlphaFoldDB" id="A0A401FIK3"/>
<dbReference type="Gene3D" id="3.40.1710.10">
    <property type="entry name" value="abc type-2 transporter like domain"/>
    <property type="match status" value="1"/>
</dbReference>
<dbReference type="EMBL" id="BEXA01000001">
    <property type="protein sequence ID" value="GAY72192.1"/>
    <property type="molecule type" value="Genomic_DNA"/>
</dbReference>
<dbReference type="GO" id="GO:0005886">
    <property type="term" value="C:plasma membrane"/>
    <property type="evidence" value="ECO:0007669"/>
    <property type="project" value="UniProtKB-SubCell"/>
</dbReference>
<evidence type="ECO:0000256" key="6">
    <source>
        <dbReference type="SAM" id="Phobius"/>
    </source>
</evidence>
<dbReference type="InterPro" id="IPR051449">
    <property type="entry name" value="ABC-2_transporter_component"/>
</dbReference>
<keyword evidence="5 6" id="KW-0472">Membrane</keyword>
<dbReference type="PROSITE" id="PS51257">
    <property type="entry name" value="PROKAR_LIPOPROTEIN"/>
    <property type="match status" value="1"/>
</dbReference>
<evidence type="ECO:0000313" key="9">
    <source>
        <dbReference type="Proteomes" id="UP000286974"/>
    </source>
</evidence>
<sequence>MKQLKKFLTSKEVLVTLFLLIIYGCLIFTIYFNGYSGVPKKVEDMPVTIVNQDSNSKHLANQLNDSLPFNHIHHSNNLNSTKQKLNDRKTFLIIAIPKNFSKDINQNKSVNLNFYINQSNQSAVTSGMNTVASSVGSTINQQVILKKGQAMLAEGQMSVLKKTLATQQKKMAAQVNTQNKPLQLHQLLPNLNLKPDLSNRLPQVVKNLIKLPKCRKLKSSKE</sequence>
<reference evidence="8 9" key="1">
    <citation type="submission" date="2017-11" db="EMBL/GenBank/DDBJ databases">
        <title>Draft Genome Sequence of Lactobacillus curieae NBRC 111893 isolated from Koso, a Japanese sugar-Vegetable Fermented Beverage.</title>
        <authorList>
            <person name="Chiou T.Y."/>
            <person name="Oshima K."/>
            <person name="Suda W."/>
            <person name="Hattori M."/>
            <person name="Takahashi T."/>
        </authorList>
    </citation>
    <scope>NUCLEOTIDE SEQUENCE [LARGE SCALE GENOMIC DNA]</scope>
    <source>
        <strain evidence="8 9">NBRC111893</strain>
    </source>
</reference>
<evidence type="ECO:0000313" key="8">
    <source>
        <dbReference type="EMBL" id="GAY72192.1"/>
    </source>
</evidence>
<dbReference type="RefSeq" id="WP_125007713.1">
    <property type="nucleotide sequence ID" value="NZ_BEXA01000001.1"/>
</dbReference>
<comment type="subcellular location">
    <subcellularLocation>
        <location evidence="1">Cell membrane</location>
        <topology evidence="1">Multi-pass membrane protein</topology>
    </subcellularLocation>
</comment>
<dbReference type="GO" id="GO:0140359">
    <property type="term" value="F:ABC-type transporter activity"/>
    <property type="evidence" value="ECO:0007669"/>
    <property type="project" value="InterPro"/>
</dbReference>